<evidence type="ECO:0000313" key="2">
    <source>
        <dbReference type="WBParaSite" id="Pan_g690.t1"/>
    </source>
</evidence>
<accession>A0A7E4W6A1</accession>
<evidence type="ECO:0000313" key="1">
    <source>
        <dbReference type="Proteomes" id="UP000492821"/>
    </source>
</evidence>
<keyword evidence="1" id="KW-1185">Reference proteome</keyword>
<protein>
    <submittedName>
        <fullName evidence="2">Uncharacterized protein</fullName>
    </submittedName>
</protein>
<sequence length="117" mass="13122">MYEFLPLARALKAPPEMEAVRGRYSVKNVCTEMQLFENGMEVGVLVCSLLSFPFFSPASACSRFHRSLVGGFHRRLPHPIMYDIHAEEGPQKANAAVFTRPVNELAGFIRRVTPPNT</sequence>
<dbReference type="AlphaFoldDB" id="A0A7E4W6A1"/>
<dbReference type="Proteomes" id="UP000492821">
    <property type="component" value="Unassembled WGS sequence"/>
</dbReference>
<organism evidence="1 2">
    <name type="scientific">Panagrellus redivivus</name>
    <name type="common">Microworm</name>
    <dbReference type="NCBI Taxonomy" id="6233"/>
    <lineage>
        <taxon>Eukaryota</taxon>
        <taxon>Metazoa</taxon>
        <taxon>Ecdysozoa</taxon>
        <taxon>Nematoda</taxon>
        <taxon>Chromadorea</taxon>
        <taxon>Rhabditida</taxon>
        <taxon>Tylenchina</taxon>
        <taxon>Panagrolaimomorpha</taxon>
        <taxon>Panagrolaimoidea</taxon>
        <taxon>Panagrolaimidae</taxon>
        <taxon>Panagrellus</taxon>
    </lineage>
</organism>
<reference evidence="2" key="2">
    <citation type="submission" date="2020-10" db="UniProtKB">
        <authorList>
            <consortium name="WormBaseParasite"/>
        </authorList>
    </citation>
    <scope>IDENTIFICATION</scope>
</reference>
<proteinExistence type="predicted"/>
<dbReference type="WBParaSite" id="Pan_g690.t1">
    <property type="protein sequence ID" value="Pan_g690.t1"/>
    <property type="gene ID" value="Pan_g690"/>
</dbReference>
<reference evidence="1" key="1">
    <citation type="journal article" date="2013" name="Genetics">
        <title>The draft genome and transcriptome of Panagrellus redivivus are shaped by the harsh demands of a free-living lifestyle.</title>
        <authorList>
            <person name="Srinivasan J."/>
            <person name="Dillman A.R."/>
            <person name="Macchietto M.G."/>
            <person name="Heikkinen L."/>
            <person name="Lakso M."/>
            <person name="Fracchia K.M."/>
            <person name="Antoshechkin I."/>
            <person name="Mortazavi A."/>
            <person name="Wong G."/>
            <person name="Sternberg P.W."/>
        </authorList>
    </citation>
    <scope>NUCLEOTIDE SEQUENCE [LARGE SCALE GENOMIC DNA]</scope>
    <source>
        <strain evidence="1">MT8872</strain>
    </source>
</reference>
<name>A0A7E4W6A1_PANRE</name>